<dbReference type="Proteomes" id="UP000295748">
    <property type="component" value="Chromosome"/>
</dbReference>
<keyword evidence="2" id="KW-1185">Reference proteome</keyword>
<dbReference type="EMBL" id="CP038266">
    <property type="protein sequence ID" value="QBR89753.1"/>
    <property type="molecule type" value="Genomic_DNA"/>
</dbReference>
<evidence type="ECO:0000313" key="1">
    <source>
        <dbReference type="EMBL" id="QBR89753.1"/>
    </source>
</evidence>
<evidence type="ECO:0000313" key="2">
    <source>
        <dbReference type="Proteomes" id="UP000295748"/>
    </source>
</evidence>
<dbReference type="SUPFAM" id="SSF53300">
    <property type="entry name" value="vWA-like"/>
    <property type="match status" value="1"/>
</dbReference>
<name>A0ABX5SU97_9MICO</name>
<reference evidence="1 2" key="1">
    <citation type="submission" date="2019-03" db="EMBL/GenBank/DDBJ databases">
        <authorList>
            <person name="Dong K."/>
        </authorList>
    </citation>
    <scope>NUCLEOTIDE SEQUENCE [LARGE SCALE GENOMIC DNA]</scope>
    <source>
        <strain evidence="2">dk512</strain>
    </source>
</reference>
<dbReference type="RefSeq" id="WP_135068573.1">
    <property type="nucleotide sequence ID" value="NZ_CP038266.1"/>
</dbReference>
<accession>A0ABX5SU97</accession>
<organism evidence="1 2">
    <name type="scientific">Microbacterium wangchenii</name>
    <dbReference type="NCBI Taxonomy" id="2541726"/>
    <lineage>
        <taxon>Bacteria</taxon>
        <taxon>Bacillati</taxon>
        <taxon>Actinomycetota</taxon>
        <taxon>Actinomycetes</taxon>
        <taxon>Micrococcales</taxon>
        <taxon>Microbacteriaceae</taxon>
        <taxon>Microbacterium</taxon>
    </lineage>
</organism>
<gene>
    <name evidence="1" type="ORF">E4K62_14315</name>
</gene>
<sequence length="607" mass="64706">MTPGAATSIPLIGDARAAWDRALALWGVHMHDAELRPGAGQGAPAWFTFPPSITVDTERVRELGGAGELESVFAHELGHHVLAPSTRIDALKIRHQLARALVASGAESVRDDDVALLSNLWTDVLVNTRVGLLQRRRDGEGAEPGIVRLGRALYRPSRESSSRLWWLYLRTYELLWNLPPGALATPDPPAAPPAATARARITEVPLEKIPERFREKEVALRAARREAERVAAELDGAITTHPVLDADLLAGIVRAFAADPVGGALRFGVLAAPYLVEERRSGGAAGVPGGACAADDAPATAGELGRVLGDPRLHGAIPDRAGRADDGTGRGQRLDVARTLELYAASDPDAVVAAWYRAQAAPWVRPVTQRIPARPASDLPGPLEKWESGDDLSDLDWAATLQAGADVVPGVTTRRRSWLDDDPEPQEGSVELDLYIDSSGSMARPRTGSPAVLAGMILALSVLRGGGRVRVTSFSGPGQVAGGDGFVRDPARVVGDLAEYFGGSTSFPLDLLQRRYAPLAPPRDGERRHLVVLSDDGLTSMFGDGNEPFAGVAAATRGKLTTGTLVVLAWARRIEPLAREAGYDTLYLERMDDAPRVCARLAEVLHG</sequence>
<dbReference type="InterPro" id="IPR036465">
    <property type="entry name" value="vWFA_dom_sf"/>
</dbReference>
<protein>
    <submittedName>
        <fullName evidence="1">VWA domain-containing protein</fullName>
    </submittedName>
</protein>
<proteinExistence type="predicted"/>